<dbReference type="RefSeq" id="XP_008084401.1">
    <property type="nucleotide sequence ID" value="XM_008086210.1"/>
</dbReference>
<dbReference type="EMBL" id="KE145368">
    <property type="protein sequence ID" value="EPE28493.1"/>
    <property type="molecule type" value="Genomic_DNA"/>
</dbReference>
<keyword evidence="6" id="KW-1185">Reference proteome</keyword>
<feature type="signal peptide" evidence="3">
    <location>
        <begin position="1"/>
        <end position="24"/>
    </location>
</feature>
<dbReference type="PANTHER" id="PTHR43248">
    <property type="entry name" value="2-SUCCINYL-6-HYDROXY-2,4-CYCLOHEXADIENE-1-CARBOXYLATE SYNTHASE"/>
    <property type="match status" value="1"/>
</dbReference>
<accession>S3DPU6</accession>
<dbReference type="GO" id="GO:0016787">
    <property type="term" value="F:hydrolase activity"/>
    <property type="evidence" value="ECO:0007669"/>
    <property type="project" value="UniProtKB-KW"/>
</dbReference>
<organism evidence="5 6">
    <name type="scientific">Glarea lozoyensis (strain ATCC 20868 / MF5171)</name>
    <dbReference type="NCBI Taxonomy" id="1116229"/>
    <lineage>
        <taxon>Eukaryota</taxon>
        <taxon>Fungi</taxon>
        <taxon>Dikarya</taxon>
        <taxon>Ascomycota</taxon>
        <taxon>Pezizomycotina</taxon>
        <taxon>Leotiomycetes</taxon>
        <taxon>Helotiales</taxon>
        <taxon>Helotiaceae</taxon>
        <taxon>Glarea</taxon>
    </lineage>
</organism>
<dbReference type="Gene3D" id="3.40.50.1820">
    <property type="entry name" value="alpha/beta hydrolase"/>
    <property type="match status" value="1"/>
</dbReference>
<name>S3DPU6_GLAL2</name>
<comment type="similarity">
    <text evidence="1">Belongs to the peptidase S33 family.</text>
</comment>
<dbReference type="InterPro" id="IPR013595">
    <property type="entry name" value="Pept_S33_TAP-like_C"/>
</dbReference>
<dbReference type="InterPro" id="IPR051601">
    <property type="entry name" value="Serine_prot/Carboxylest_S33"/>
</dbReference>
<dbReference type="AlphaFoldDB" id="S3DPU6"/>
<keyword evidence="3" id="KW-0732">Signal</keyword>
<dbReference type="Pfam" id="PF08386">
    <property type="entry name" value="Abhydrolase_4"/>
    <property type="match status" value="1"/>
</dbReference>
<dbReference type="OrthoDB" id="425534at2759"/>
<dbReference type="SUPFAM" id="SSF53474">
    <property type="entry name" value="alpha/beta-Hydrolases"/>
    <property type="match status" value="1"/>
</dbReference>
<dbReference type="HOGENOM" id="CLU_013364_5_2_1"/>
<keyword evidence="2 5" id="KW-0378">Hydrolase</keyword>
<proteinExistence type="inferred from homology"/>
<dbReference type="PANTHER" id="PTHR43248:SF25">
    <property type="entry name" value="AB HYDROLASE-1 DOMAIN-CONTAINING PROTEIN-RELATED"/>
    <property type="match status" value="1"/>
</dbReference>
<feature type="domain" description="Peptidase S33 tripeptidyl aminopeptidase-like C-terminal" evidence="4">
    <location>
        <begin position="468"/>
        <end position="540"/>
    </location>
</feature>
<evidence type="ECO:0000259" key="4">
    <source>
        <dbReference type="Pfam" id="PF08386"/>
    </source>
</evidence>
<gene>
    <name evidence="5" type="ORF">GLAREA_09614</name>
</gene>
<dbReference type="InterPro" id="IPR029058">
    <property type="entry name" value="AB_hydrolase_fold"/>
</dbReference>
<dbReference type="eggNOG" id="ENOG502RY03">
    <property type="taxonomic scope" value="Eukaryota"/>
</dbReference>
<sequence length="609" mass="65753">MSFFSLSVAHHVILYSVLLSVSTATPLVSRNSTGQFTFDEITPSEILTWYPCYDSYKCAKLDVPLDYSLPNGTRASLPLIKIEAQLNGTTDKYQGMLLTNPGMFLIPLQFLLLIDLGGPGESGVNWILQHGYADLFSVIPKTYDLVSWEPRGLGYSNPAADCQLPSSAKSKRAYGISGPDVTDTYYADIFQAAAGLGAQCQATIGGPDGAGQHMTTPVVARDIISILDAYAQTDEGKSVDSPADLNYWGFSYGTVLGQTFASTYPDRVGRFAMDGVVDGTDYYAQGLFSTSYYSDAIVDIFFEYCFQAGPELCPFSTGISSQSIKTRFLNLFNKFDVAKAYAEKWENATTLENSLGTMLSTLRVMTYTPVTGFPQMAQTLVAYENTLSNLTLENIQIASQIAIPAEIDIPGVSPALQEWTPAVFCSESSFLHNKTIADYAESNSMLRNQSYVAHVGWTSLKILCTLGAATKNPVLFISNTFDPATAIDNSKIWLPHYKNSQLLTIDAVGHCSFILKNACANKKIHDFFQTGKMPGTDHFCASEKGPFGVTLKDLGSFLPTADEKAGGGNGTADGAISTPVTGGAGRRDGDGVYGGLVLGMVMSFAVWLI</sequence>
<evidence type="ECO:0000256" key="3">
    <source>
        <dbReference type="SAM" id="SignalP"/>
    </source>
</evidence>
<dbReference type="Proteomes" id="UP000016922">
    <property type="component" value="Unassembled WGS sequence"/>
</dbReference>
<feature type="chain" id="PRO_5004508290" evidence="3">
    <location>
        <begin position="25"/>
        <end position="609"/>
    </location>
</feature>
<evidence type="ECO:0000256" key="2">
    <source>
        <dbReference type="ARBA" id="ARBA00022801"/>
    </source>
</evidence>
<dbReference type="OMA" id="ERFIQVY"/>
<dbReference type="KEGG" id="glz:GLAREA_09614"/>
<evidence type="ECO:0000313" key="6">
    <source>
        <dbReference type="Proteomes" id="UP000016922"/>
    </source>
</evidence>
<protein>
    <submittedName>
        <fullName evidence="5">Alpha/beta-Hydrolase</fullName>
    </submittedName>
</protein>
<reference evidence="5 6" key="1">
    <citation type="journal article" date="2013" name="BMC Genomics">
        <title>Genomics-driven discovery of the pneumocandin biosynthetic gene cluster in the fungus Glarea lozoyensis.</title>
        <authorList>
            <person name="Chen L."/>
            <person name="Yue Q."/>
            <person name="Zhang X."/>
            <person name="Xiang M."/>
            <person name="Wang C."/>
            <person name="Li S."/>
            <person name="Che Y."/>
            <person name="Ortiz-Lopez F.J."/>
            <person name="Bills G.F."/>
            <person name="Liu X."/>
            <person name="An Z."/>
        </authorList>
    </citation>
    <scope>NUCLEOTIDE SEQUENCE [LARGE SCALE GENOMIC DNA]</scope>
    <source>
        <strain evidence="6">ATCC 20868 / MF5171</strain>
    </source>
</reference>
<evidence type="ECO:0000313" key="5">
    <source>
        <dbReference type="EMBL" id="EPE28493.1"/>
    </source>
</evidence>
<evidence type="ECO:0000256" key="1">
    <source>
        <dbReference type="ARBA" id="ARBA00010088"/>
    </source>
</evidence>
<dbReference type="GeneID" id="19468661"/>